<keyword evidence="2" id="KW-1185">Reference proteome</keyword>
<dbReference type="AlphaFoldDB" id="A0AAD9QTN7"/>
<comment type="caution">
    <text evidence="1">The sequence shown here is derived from an EMBL/GenBank/DDBJ whole genome shotgun (WGS) entry which is preliminary data.</text>
</comment>
<accession>A0AAD9QTN7</accession>
<reference evidence="1" key="1">
    <citation type="journal article" date="2023" name="G3 (Bethesda)">
        <title>Whole genome assembly and annotation of the endangered Caribbean coral Acropora cervicornis.</title>
        <authorList>
            <person name="Selwyn J.D."/>
            <person name="Vollmer S.V."/>
        </authorList>
    </citation>
    <scope>NUCLEOTIDE SEQUENCE</scope>
    <source>
        <strain evidence="1">K2</strain>
    </source>
</reference>
<sequence length="174" mass="19573">MESEINAFGTSCYRITLNEKRIDRVSNATIYDLTQAAPLVKNVRTRQLRSLGHVLRLPGDKPCKEYALYIPPHEKRKPGRQGTLFLTYIQHLLGDTDDMIGQDKLSELAQDRCDNWANSGSNMSASGECVVRENKDLCGILIVCLSKRARKVISGLTSLPLMQLPEWFIYTSAV</sequence>
<dbReference type="EMBL" id="JARQWQ010000014">
    <property type="protein sequence ID" value="KAK2567283.1"/>
    <property type="molecule type" value="Genomic_DNA"/>
</dbReference>
<dbReference type="Proteomes" id="UP001249851">
    <property type="component" value="Unassembled WGS sequence"/>
</dbReference>
<proteinExistence type="predicted"/>
<gene>
    <name evidence="1" type="ORF">P5673_008073</name>
</gene>
<organism evidence="1 2">
    <name type="scientific">Acropora cervicornis</name>
    <name type="common">Staghorn coral</name>
    <dbReference type="NCBI Taxonomy" id="6130"/>
    <lineage>
        <taxon>Eukaryota</taxon>
        <taxon>Metazoa</taxon>
        <taxon>Cnidaria</taxon>
        <taxon>Anthozoa</taxon>
        <taxon>Hexacorallia</taxon>
        <taxon>Scleractinia</taxon>
        <taxon>Astrocoeniina</taxon>
        <taxon>Acroporidae</taxon>
        <taxon>Acropora</taxon>
    </lineage>
</organism>
<reference evidence="1" key="2">
    <citation type="journal article" date="2023" name="Science">
        <title>Genomic signatures of disease resistance in endangered staghorn corals.</title>
        <authorList>
            <person name="Vollmer S.V."/>
            <person name="Selwyn J.D."/>
            <person name="Despard B.A."/>
            <person name="Roesel C.L."/>
        </authorList>
    </citation>
    <scope>NUCLEOTIDE SEQUENCE</scope>
    <source>
        <strain evidence="1">K2</strain>
    </source>
</reference>
<protein>
    <submittedName>
        <fullName evidence="1">Uncharacterized protein</fullName>
    </submittedName>
</protein>
<name>A0AAD9QTN7_ACRCE</name>
<evidence type="ECO:0000313" key="2">
    <source>
        <dbReference type="Proteomes" id="UP001249851"/>
    </source>
</evidence>
<evidence type="ECO:0000313" key="1">
    <source>
        <dbReference type="EMBL" id="KAK2567283.1"/>
    </source>
</evidence>